<evidence type="ECO:0000313" key="2">
    <source>
        <dbReference type="Proteomes" id="UP000183410"/>
    </source>
</evidence>
<evidence type="ECO:0000313" key="1">
    <source>
        <dbReference type="EMBL" id="SFF01693.1"/>
    </source>
</evidence>
<dbReference type="AlphaFoldDB" id="A0A1I2F9I1"/>
<reference evidence="2" key="1">
    <citation type="submission" date="2016-10" db="EMBL/GenBank/DDBJ databases">
        <authorList>
            <person name="Varghese N."/>
            <person name="Submissions S."/>
        </authorList>
    </citation>
    <scope>NUCLEOTIDE SEQUENCE [LARGE SCALE GENOMIC DNA]</scope>
    <source>
        <strain evidence="2">CGMCC 1.10223</strain>
    </source>
</reference>
<sequence length="92" mass="10177">MFFRFGLTIYQALLETGVVRFSFNGRITSISGIPIGGNISYLLRLNGRVIPPTLLNFPLQRNDAVALELIYSPSGRQSDEDLADISDVTQQS</sequence>
<name>A0A1I2F9I1_9BACL</name>
<proteinExistence type="predicted"/>
<protein>
    <submittedName>
        <fullName evidence="1">Uncharacterized protein</fullName>
    </submittedName>
</protein>
<keyword evidence="2" id="KW-1185">Reference proteome</keyword>
<gene>
    <name evidence="1" type="ORF">SAMN04487969_111132</name>
</gene>
<organism evidence="1 2">
    <name type="scientific">Paenibacillus algorifonticola</name>
    <dbReference type="NCBI Taxonomy" id="684063"/>
    <lineage>
        <taxon>Bacteria</taxon>
        <taxon>Bacillati</taxon>
        <taxon>Bacillota</taxon>
        <taxon>Bacilli</taxon>
        <taxon>Bacillales</taxon>
        <taxon>Paenibacillaceae</taxon>
        <taxon>Paenibacillus</taxon>
    </lineage>
</organism>
<accession>A0A1I2F9I1</accession>
<dbReference type="Proteomes" id="UP000183410">
    <property type="component" value="Unassembled WGS sequence"/>
</dbReference>
<dbReference type="EMBL" id="FONN01000011">
    <property type="protein sequence ID" value="SFF01693.1"/>
    <property type="molecule type" value="Genomic_DNA"/>
</dbReference>